<proteinExistence type="predicted"/>
<name>A0A919TPH3_9ACTN</name>
<comment type="caution">
    <text evidence="3">The sequence shown here is derived from an EMBL/GenBank/DDBJ whole genome shotgun (WGS) entry which is preliminary data.</text>
</comment>
<sequence>MALLGVPGSHLFEKVERLTMTHGCTHHPPSQPSGKTITVLIILTTLLMLFSLGLWLLDNQALAVTAGVVAIGLIGDGCRRLLGTDTPVTAAAAQHGEAGTAVALDATPARRADESAADNTGGQQKSPAT</sequence>
<evidence type="ECO:0000256" key="1">
    <source>
        <dbReference type="SAM" id="MobiDB-lite"/>
    </source>
</evidence>
<feature type="transmembrane region" description="Helical" evidence="2">
    <location>
        <begin position="37"/>
        <end position="57"/>
    </location>
</feature>
<evidence type="ECO:0000256" key="2">
    <source>
        <dbReference type="SAM" id="Phobius"/>
    </source>
</evidence>
<organism evidence="3 4">
    <name type="scientific">Actinoplanes siamensis</name>
    <dbReference type="NCBI Taxonomy" id="1223317"/>
    <lineage>
        <taxon>Bacteria</taxon>
        <taxon>Bacillati</taxon>
        <taxon>Actinomycetota</taxon>
        <taxon>Actinomycetes</taxon>
        <taxon>Micromonosporales</taxon>
        <taxon>Micromonosporaceae</taxon>
        <taxon>Actinoplanes</taxon>
    </lineage>
</organism>
<evidence type="ECO:0000313" key="4">
    <source>
        <dbReference type="Proteomes" id="UP000629619"/>
    </source>
</evidence>
<feature type="compositionally biased region" description="Polar residues" evidence="1">
    <location>
        <begin position="117"/>
        <end position="129"/>
    </location>
</feature>
<feature type="region of interest" description="Disordered" evidence="1">
    <location>
        <begin position="101"/>
        <end position="129"/>
    </location>
</feature>
<dbReference type="Proteomes" id="UP000629619">
    <property type="component" value="Unassembled WGS sequence"/>
</dbReference>
<dbReference type="RefSeq" id="WP_203684227.1">
    <property type="nucleotide sequence ID" value="NZ_BOMW01000069.1"/>
</dbReference>
<dbReference type="EMBL" id="BOMW01000069">
    <property type="protein sequence ID" value="GIF08890.1"/>
    <property type="molecule type" value="Genomic_DNA"/>
</dbReference>
<protein>
    <submittedName>
        <fullName evidence="3">Uncharacterized protein</fullName>
    </submittedName>
</protein>
<keyword evidence="2" id="KW-0812">Transmembrane</keyword>
<keyword evidence="2" id="KW-1133">Transmembrane helix</keyword>
<reference evidence="3" key="1">
    <citation type="submission" date="2021-01" db="EMBL/GenBank/DDBJ databases">
        <title>Whole genome shotgun sequence of Actinoplanes siamensis NBRC 109076.</title>
        <authorList>
            <person name="Komaki H."/>
            <person name="Tamura T."/>
        </authorList>
    </citation>
    <scope>NUCLEOTIDE SEQUENCE</scope>
    <source>
        <strain evidence="3">NBRC 109076</strain>
    </source>
</reference>
<keyword evidence="4" id="KW-1185">Reference proteome</keyword>
<gene>
    <name evidence="3" type="ORF">Asi03nite_64280</name>
</gene>
<dbReference type="AlphaFoldDB" id="A0A919TPH3"/>
<accession>A0A919TPH3</accession>
<keyword evidence="2" id="KW-0472">Membrane</keyword>
<evidence type="ECO:0000313" key="3">
    <source>
        <dbReference type="EMBL" id="GIF08890.1"/>
    </source>
</evidence>